<dbReference type="InterPro" id="IPR013096">
    <property type="entry name" value="Cupin_2"/>
</dbReference>
<protein>
    <submittedName>
        <fullName evidence="2">Cupin domain-containing protein</fullName>
    </submittedName>
</protein>
<dbReference type="EMBL" id="WTVN01000023">
    <property type="protein sequence ID" value="NMG45004.1"/>
    <property type="molecule type" value="Genomic_DNA"/>
</dbReference>
<comment type="caution">
    <text evidence="2">The sequence shown here is derived from an EMBL/GenBank/DDBJ whole genome shotgun (WGS) entry which is preliminary data.</text>
</comment>
<dbReference type="CDD" id="cd06981">
    <property type="entry name" value="cupin_reut_a1446"/>
    <property type="match status" value="1"/>
</dbReference>
<dbReference type="RefSeq" id="WP_169256852.1">
    <property type="nucleotide sequence ID" value="NZ_WTVN01000023.1"/>
</dbReference>
<reference evidence="2 3" key="1">
    <citation type="submission" date="2019-12" db="EMBL/GenBank/DDBJ databases">
        <title>Comparative genomics gives insights into the taxonomy of the Azoarcus-Aromatoleum group and reveals separate origins of nif in the plant-associated Azoarcus and non-plant-associated Aromatoleum sub-groups.</title>
        <authorList>
            <person name="Lafos M."/>
            <person name="Maluk M."/>
            <person name="Batista M."/>
            <person name="Junghare M."/>
            <person name="Carmona M."/>
            <person name="Faoro H."/>
            <person name="Cruz L.M."/>
            <person name="Battistoni F."/>
            <person name="De Souza E."/>
            <person name="Pedrosa F."/>
            <person name="Chen W.-M."/>
            <person name="Poole P.S."/>
            <person name="Dixon R.A."/>
            <person name="James E.K."/>
        </authorList>
    </citation>
    <scope>NUCLEOTIDE SEQUENCE [LARGE SCALE GENOMIC DNA]</scope>
    <source>
        <strain evidence="2 3">Td21</strain>
    </source>
</reference>
<accession>A0ABX1Q001</accession>
<dbReference type="InterPro" id="IPR011051">
    <property type="entry name" value="RmlC_Cupin_sf"/>
</dbReference>
<evidence type="ECO:0000313" key="2">
    <source>
        <dbReference type="EMBL" id="NMG45004.1"/>
    </source>
</evidence>
<gene>
    <name evidence="2" type="ORF">GPA22_14850</name>
</gene>
<feature type="domain" description="Cupin type-2" evidence="1">
    <location>
        <begin position="49"/>
        <end position="98"/>
    </location>
</feature>
<proteinExistence type="predicted"/>
<keyword evidence="3" id="KW-1185">Reference proteome</keyword>
<evidence type="ECO:0000259" key="1">
    <source>
        <dbReference type="Pfam" id="PF07883"/>
    </source>
</evidence>
<dbReference type="Gene3D" id="2.60.120.10">
    <property type="entry name" value="Jelly Rolls"/>
    <property type="match status" value="1"/>
</dbReference>
<sequence length="106" mass="11741">MPTHGNLYADLPPPGSDEAFDTLLERPGMRIERIVSHGHASPAGFWYDQAQTEWVIVVRGEAVLAFEDGERRAMAAGDWVTIAPHRRHRVESTGPATVWLAVHVDS</sequence>
<dbReference type="Proteomes" id="UP000623795">
    <property type="component" value="Unassembled WGS sequence"/>
</dbReference>
<dbReference type="SUPFAM" id="SSF51182">
    <property type="entry name" value="RmlC-like cupins"/>
    <property type="match status" value="1"/>
</dbReference>
<dbReference type="Pfam" id="PF07883">
    <property type="entry name" value="Cupin_2"/>
    <property type="match status" value="1"/>
</dbReference>
<name>A0ABX1Q001_9RHOO</name>
<organism evidence="2 3">
    <name type="scientific">Aromatoleum toluvorans</name>
    <dbReference type="NCBI Taxonomy" id="92002"/>
    <lineage>
        <taxon>Bacteria</taxon>
        <taxon>Pseudomonadati</taxon>
        <taxon>Pseudomonadota</taxon>
        <taxon>Betaproteobacteria</taxon>
        <taxon>Rhodocyclales</taxon>
        <taxon>Rhodocyclaceae</taxon>
        <taxon>Aromatoleum</taxon>
    </lineage>
</organism>
<evidence type="ECO:0000313" key="3">
    <source>
        <dbReference type="Proteomes" id="UP000623795"/>
    </source>
</evidence>
<dbReference type="InterPro" id="IPR014710">
    <property type="entry name" value="RmlC-like_jellyroll"/>
</dbReference>